<name>A0A1R2C7Q9_9CILI</name>
<keyword evidence="5 6" id="KW-0067">ATP-binding</keyword>
<evidence type="ECO:0000313" key="10">
    <source>
        <dbReference type="EMBL" id="OMJ85021.1"/>
    </source>
</evidence>
<feature type="region of interest" description="Disordered" evidence="8">
    <location>
        <begin position="78"/>
        <end position="106"/>
    </location>
</feature>
<keyword evidence="1 7" id="KW-0723">Serine/threonine-protein kinase</keyword>
<dbReference type="InterPro" id="IPR008271">
    <property type="entry name" value="Ser/Thr_kinase_AS"/>
</dbReference>
<accession>A0A1R2C7Q9</accession>
<dbReference type="FunFam" id="3.30.200.20:FF:000003">
    <property type="entry name" value="Non-specific serine/threonine protein kinase"/>
    <property type="match status" value="1"/>
</dbReference>
<gene>
    <name evidence="10" type="ORF">SteCoe_13743</name>
</gene>
<evidence type="ECO:0000256" key="2">
    <source>
        <dbReference type="ARBA" id="ARBA00022679"/>
    </source>
</evidence>
<keyword evidence="4" id="KW-0418">Kinase</keyword>
<dbReference type="FunFam" id="1.10.510.10:FF:000956">
    <property type="entry name" value="CAMK family protein kinase"/>
    <property type="match status" value="1"/>
</dbReference>
<evidence type="ECO:0000256" key="7">
    <source>
        <dbReference type="RuleBase" id="RU000304"/>
    </source>
</evidence>
<organism evidence="10 11">
    <name type="scientific">Stentor coeruleus</name>
    <dbReference type="NCBI Taxonomy" id="5963"/>
    <lineage>
        <taxon>Eukaryota</taxon>
        <taxon>Sar</taxon>
        <taxon>Alveolata</taxon>
        <taxon>Ciliophora</taxon>
        <taxon>Postciliodesmatophora</taxon>
        <taxon>Heterotrichea</taxon>
        <taxon>Heterotrichida</taxon>
        <taxon>Stentoridae</taxon>
        <taxon>Stentor</taxon>
    </lineage>
</organism>
<dbReference type="SMART" id="SM00220">
    <property type="entry name" value="S_TKc"/>
    <property type="match status" value="1"/>
</dbReference>
<evidence type="ECO:0000256" key="1">
    <source>
        <dbReference type="ARBA" id="ARBA00022527"/>
    </source>
</evidence>
<feature type="binding site" evidence="6">
    <location>
        <position position="191"/>
    </location>
    <ligand>
        <name>ATP</name>
        <dbReference type="ChEBI" id="CHEBI:30616"/>
    </ligand>
</feature>
<comment type="caution">
    <text evidence="10">The sequence shown here is derived from an EMBL/GenBank/DDBJ whole genome shotgun (WGS) entry which is preliminary data.</text>
</comment>
<dbReference type="OrthoDB" id="193931at2759"/>
<dbReference type="GO" id="GO:0005737">
    <property type="term" value="C:cytoplasm"/>
    <property type="evidence" value="ECO:0007669"/>
    <property type="project" value="TreeGrafter"/>
</dbReference>
<dbReference type="CDD" id="cd14003">
    <property type="entry name" value="STKc_AMPK-like"/>
    <property type="match status" value="1"/>
</dbReference>
<dbReference type="AlphaFoldDB" id="A0A1R2C7Q9"/>
<dbReference type="PANTHER" id="PTHR24346:SF82">
    <property type="entry name" value="KP78A-RELATED"/>
    <property type="match status" value="1"/>
</dbReference>
<feature type="region of interest" description="Disordered" evidence="8">
    <location>
        <begin position="51"/>
        <end position="70"/>
    </location>
</feature>
<dbReference type="EMBL" id="MPUH01000250">
    <property type="protein sequence ID" value="OMJ85021.1"/>
    <property type="molecule type" value="Genomic_DNA"/>
</dbReference>
<dbReference type="GO" id="GO:0004674">
    <property type="term" value="F:protein serine/threonine kinase activity"/>
    <property type="evidence" value="ECO:0007669"/>
    <property type="project" value="UniProtKB-KW"/>
</dbReference>
<dbReference type="PROSITE" id="PS50011">
    <property type="entry name" value="PROTEIN_KINASE_DOM"/>
    <property type="match status" value="1"/>
</dbReference>
<protein>
    <recommendedName>
        <fullName evidence="9">Protein kinase domain-containing protein</fullName>
    </recommendedName>
</protein>
<evidence type="ECO:0000259" key="9">
    <source>
        <dbReference type="PROSITE" id="PS50011"/>
    </source>
</evidence>
<evidence type="ECO:0000256" key="3">
    <source>
        <dbReference type="ARBA" id="ARBA00022741"/>
    </source>
</evidence>
<reference evidence="10 11" key="1">
    <citation type="submission" date="2016-11" db="EMBL/GenBank/DDBJ databases">
        <title>The macronuclear genome of Stentor coeruleus: a giant cell with tiny introns.</title>
        <authorList>
            <person name="Slabodnick M."/>
            <person name="Ruby J.G."/>
            <person name="Reiff S.B."/>
            <person name="Swart E.C."/>
            <person name="Gosai S."/>
            <person name="Prabakaran S."/>
            <person name="Witkowska E."/>
            <person name="Larue G.E."/>
            <person name="Fisher S."/>
            <person name="Freeman R.M."/>
            <person name="Gunawardena J."/>
            <person name="Chu W."/>
            <person name="Stover N.A."/>
            <person name="Gregory B.D."/>
            <person name="Nowacki M."/>
            <person name="Derisi J."/>
            <person name="Roy S.W."/>
            <person name="Marshall W.F."/>
            <person name="Sood P."/>
        </authorList>
    </citation>
    <scope>NUCLEOTIDE SEQUENCE [LARGE SCALE GENOMIC DNA]</scope>
    <source>
        <strain evidence="10">WM001</strain>
    </source>
</reference>
<keyword evidence="11" id="KW-1185">Reference proteome</keyword>
<dbReference type="InterPro" id="IPR017441">
    <property type="entry name" value="Protein_kinase_ATP_BS"/>
</dbReference>
<dbReference type="Proteomes" id="UP000187209">
    <property type="component" value="Unassembled WGS sequence"/>
</dbReference>
<evidence type="ECO:0000256" key="6">
    <source>
        <dbReference type="PROSITE-ProRule" id="PRU10141"/>
    </source>
</evidence>
<dbReference type="PROSITE" id="PS00107">
    <property type="entry name" value="PROTEIN_KINASE_ATP"/>
    <property type="match status" value="1"/>
</dbReference>
<dbReference type="PROSITE" id="PS00108">
    <property type="entry name" value="PROTEIN_KINASE_ST"/>
    <property type="match status" value="1"/>
</dbReference>
<dbReference type="PANTHER" id="PTHR24346">
    <property type="entry name" value="MAP/MICROTUBULE AFFINITY-REGULATING KINASE"/>
    <property type="match status" value="1"/>
</dbReference>
<dbReference type="InterPro" id="IPR011009">
    <property type="entry name" value="Kinase-like_dom_sf"/>
</dbReference>
<dbReference type="SUPFAM" id="SSF56112">
    <property type="entry name" value="Protein kinase-like (PK-like)"/>
    <property type="match status" value="1"/>
</dbReference>
<keyword evidence="3 6" id="KW-0547">Nucleotide-binding</keyword>
<dbReference type="Gene3D" id="1.10.510.10">
    <property type="entry name" value="Transferase(Phosphotransferase) domain 1"/>
    <property type="match status" value="1"/>
</dbReference>
<evidence type="ECO:0000256" key="5">
    <source>
        <dbReference type="ARBA" id="ARBA00022840"/>
    </source>
</evidence>
<dbReference type="GO" id="GO:0005524">
    <property type="term" value="F:ATP binding"/>
    <property type="evidence" value="ECO:0007669"/>
    <property type="project" value="UniProtKB-UniRule"/>
</dbReference>
<keyword evidence="2" id="KW-0808">Transferase</keyword>
<feature type="domain" description="Protein kinase" evidence="9">
    <location>
        <begin position="162"/>
        <end position="416"/>
    </location>
</feature>
<dbReference type="Pfam" id="PF00069">
    <property type="entry name" value="Pkinase"/>
    <property type="match status" value="1"/>
</dbReference>
<dbReference type="InterPro" id="IPR000719">
    <property type="entry name" value="Prot_kinase_dom"/>
</dbReference>
<proteinExistence type="inferred from homology"/>
<sequence length="495" mass="56959">MNPSTEDKDQFQRIHPIKPETFLDIRPRISQNSSRPVRVFSYNPGRKIKLHTSRPINSEAVSSRDHSQPVLINKKFPVQPQTARSSRPFTAHNSNNQRVSSTKSKDRTRFKINLPEEQKQVLFGPMVKKLYTPLNLRGSVLTTRLFAEPLTTERPITGIQNYMLGKEIGKGAYAVVRYAIHKASNRKVAIKIYDKTKFQDSSRLRNAHREIQILNKLNHSNILKMYEAIETDEFLYLILELINGLSLNDYVRKHPERKLSESDACRIFYQIISALEYCHANDVSHRDIKFDNVLLDHCYNVKIIDFGFSTCMPKDQRTKTFCGTPSYMAPEIILKTEYLGPPVDIWACGVVLFGMLCGYFPFKSHSDKECYKKILSGLIYVPSFVSSEPKELIEKILVADPEQRLTAREILANPWFKKLGNLSLNSEISHYTTNAETEFTQADSAINHLKKLGYSDDFVKKQMQDAKSHISILYQQIKQNHSSCSAIRRNYSNVK</sequence>
<evidence type="ECO:0000256" key="8">
    <source>
        <dbReference type="SAM" id="MobiDB-lite"/>
    </source>
</evidence>
<dbReference type="GO" id="GO:0035556">
    <property type="term" value="P:intracellular signal transduction"/>
    <property type="evidence" value="ECO:0007669"/>
    <property type="project" value="TreeGrafter"/>
</dbReference>
<comment type="similarity">
    <text evidence="7">Belongs to the protein kinase superfamily.</text>
</comment>
<feature type="compositionally biased region" description="Polar residues" evidence="8">
    <location>
        <begin position="79"/>
        <end position="102"/>
    </location>
</feature>
<evidence type="ECO:0000256" key="4">
    <source>
        <dbReference type="ARBA" id="ARBA00022777"/>
    </source>
</evidence>
<evidence type="ECO:0000313" key="11">
    <source>
        <dbReference type="Proteomes" id="UP000187209"/>
    </source>
</evidence>